<dbReference type="Gene3D" id="3.10.129.10">
    <property type="entry name" value="Hotdog Thioesterase"/>
    <property type="match status" value="1"/>
</dbReference>
<dbReference type="InterPro" id="IPR050563">
    <property type="entry name" value="4-hydroxybenzoyl-CoA_TE"/>
</dbReference>
<dbReference type="GO" id="GO:0047617">
    <property type="term" value="F:fatty acyl-CoA hydrolase activity"/>
    <property type="evidence" value="ECO:0007669"/>
    <property type="project" value="TreeGrafter"/>
</dbReference>
<comment type="similarity">
    <text evidence="1">Belongs to the 4-hydroxybenzoyl-CoA thioesterase family.</text>
</comment>
<gene>
    <name evidence="3" type="ORF">PJIAN_1307</name>
</gene>
<dbReference type="PANTHER" id="PTHR31793:SF27">
    <property type="entry name" value="NOVEL THIOESTERASE SUPERFAMILY DOMAIN AND SAPOSIN A-TYPE DOMAIN CONTAINING PROTEIN (0610012H03RIK)"/>
    <property type="match status" value="1"/>
</dbReference>
<evidence type="ECO:0000313" key="4">
    <source>
        <dbReference type="Proteomes" id="UP000076586"/>
    </source>
</evidence>
<keyword evidence="4" id="KW-1185">Reference proteome</keyword>
<reference evidence="4" key="2">
    <citation type="journal article" date="2017" name="Genome Announc.">
        <title>Draft genome sequence of Paludibacter jiangxiensis NM7(T), a propionate-producing fermentative bacterium.</title>
        <authorList>
            <person name="Qiu Y.-L."/>
            <person name="Tourlousse D.M."/>
            <person name="Matsuura N."/>
            <person name="Ohashi A."/>
            <person name="Sekiguchi Y."/>
        </authorList>
    </citation>
    <scope>NUCLEOTIDE SEQUENCE [LARGE SCALE GENOMIC DNA]</scope>
    <source>
        <strain evidence="4">NM7</strain>
    </source>
</reference>
<proteinExistence type="inferred from homology"/>
<dbReference type="RefSeq" id="WP_068701350.1">
    <property type="nucleotide sequence ID" value="NZ_BDCR01000001.1"/>
</dbReference>
<dbReference type="Pfam" id="PF13279">
    <property type="entry name" value="4HBT_2"/>
    <property type="match status" value="1"/>
</dbReference>
<dbReference type="PANTHER" id="PTHR31793">
    <property type="entry name" value="4-HYDROXYBENZOYL-COA THIOESTERASE FAMILY MEMBER"/>
    <property type="match status" value="1"/>
</dbReference>
<evidence type="ECO:0000256" key="2">
    <source>
        <dbReference type="ARBA" id="ARBA00022801"/>
    </source>
</evidence>
<organism evidence="3 4">
    <name type="scientific">Paludibacter jiangxiensis</name>
    <dbReference type="NCBI Taxonomy" id="681398"/>
    <lineage>
        <taxon>Bacteria</taxon>
        <taxon>Pseudomonadati</taxon>
        <taxon>Bacteroidota</taxon>
        <taxon>Bacteroidia</taxon>
        <taxon>Bacteroidales</taxon>
        <taxon>Paludibacteraceae</taxon>
        <taxon>Paludibacter</taxon>
    </lineage>
</organism>
<protein>
    <submittedName>
        <fullName evidence="3">Acyl-CoA thioester hydrolase</fullName>
    </submittedName>
</protein>
<evidence type="ECO:0000313" key="3">
    <source>
        <dbReference type="EMBL" id="GAT61724.1"/>
    </source>
</evidence>
<comment type="caution">
    <text evidence="3">The sequence shown here is derived from an EMBL/GenBank/DDBJ whole genome shotgun (WGS) entry which is preliminary data.</text>
</comment>
<dbReference type="InterPro" id="IPR029069">
    <property type="entry name" value="HotDog_dom_sf"/>
</dbReference>
<evidence type="ECO:0000256" key="1">
    <source>
        <dbReference type="ARBA" id="ARBA00005953"/>
    </source>
</evidence>
<dbReference type="AlphaFoldDB" id="A0A170YDS0"/>
<dbReference type="Proteomes" id="UP000076586">
    <property type="component" value="Unassembled WGS sequence"/>
</dbReference>
<dbReference type="CDD" id="cd00586">
    <property type="entry name" value="4HBT"/>
    <property type="match status" value="1"/>
</dbReference>
<name>A0A170YDS0_9BACT</name>
<dbReference type="EMBL" id="BDCR01000001">
    <property type="protein sequence ID" value="GAT61724.1"/>
    <property type="molecule type" value="Genomic_DNA"/>
</dbReference>
<dbReference type="OrthoDB" id="9799036at2"/>
<dbReference type="STRING" id="681398.PJIAN_1307"/>
<accession>A0A170YDS0</accession>
<dbReference type="SUPFAM" id="SSF54637">
    <property type="entry name" value="Thioesterase/thiol ester dehydrase-isomerase"/>
    <property type="match status" value="1"/>
</dbReference>
<keyword evidence="2 3" id="KW-0378">Hydrolase</keyword>
<sequence>MPAQPYIYELKMKVRDYECDLQGIVNNANYQHYFEHTRHEFLLTKGVSFSELHEQGIDAVVVRLEMAFKSSLRPTEEFVSKLYLKKEGLRYVFYQAIYRLADNRLCITAKVDNAVLINGRLGHCEALDKIVEECEKSIPQ</sequence>
<reference evidence="4" key="1">
    <citation type="submission" date="2016-04" db="EMBL/GenBank/DDBJ databases">
        <title>Draft genome sequence of Paludibacter jiangxiensis strain NM7.</title>
        <authorList>
            <person name="Qiu Y."/>
            <person name="Matsuura N."/>
            <person name="Ohashi A."/>
            <person name="Tourlousse M.D."/>
            <person name="Sekiguchi Y."/>
        </authorList>
    </citation>
    <scope>NUCLEOTIDE SEQUENCE [LARGE SCALE GENOMIC DNA]</scope>
    <source>
        <strain evidence="4">NM7</strain>
    </source>
</reference>